<dbReference type="InterPro" id="IPR023576">
    <property type="entry name" value="UbiE/COQ5_MeTrFase_CS"/>
</dbReference>
<gene>
    <name evidence="7" type="ORF">ElyMa_006965100</name>
</gene>
<evidence type="ECO:0000256" key="4">
    <source>
        <dbReference type="ARBA" id="ARBA00046387"/>
    </source>
</evidence>
<dbReference type="GO" id="GO:0031314">
    <property type="term" value="C:extrinsic component of mitochondrial inner membrane"/>
    <property type="evidence" value="ECO:0007669"/>
    <property type="project" value="UniProtKB-UniRule"/>
</dbReference>
<keyword evidence="3 5" id="KW-0949">S-adenosyl-L-methionine</keyword>
<protein>
    <recommendedName>
        <fullName evidence="5">2-methoxy-6-polyprenyl-1,4-benzoquinol methylase, mitochondrial</fullName>
        <ecNumber evidence="5">2.1.1.201</ecNumber>
    </recommendedName>
    <alternativeName>
        <fullName evidence="5">Ubiquinone biosynthesis methyltransferase COQ5</fullName>
    </alternativeName>
</protein>
<evidence type="ECO:0000256" key="1">
    <source>
        <dbReference type="ARBA" id="ARBA00022603"/>
    </source>
</evidence>
<dbReference type="GO" id="GO:0032259">
    <property type="term" value="P:methylation"/>
    <property type="evidence" value="ECO:0007669"/>
    <property type="project" value="UniProtKB-KW"/>
</dbReference>
<dbReference type="Gene3D" id="3.40.50.150">
    <property type="entry name" value="Vaccinia Virus protein VP39"/>
    <property type="match status" value="1"/>
</dbReference>
<sequence length="359" mass="39830">MAAPLNRSVFRALNPFNTGSSKNIKKLQCVRNFHLKKLNSQKETAQQSSSSQDPEKETHFGFQSVAEEEKEQKVYEVFENVASSYDVMNDAMSVGIHRLWKDAFLEKFSPSPGTKLLDVAGGTGDIAFRFLKHVGTPTSGNVLDDFHMPRDVTAQVYLDPAESTSSSSSSSDEETSHTASQQAKDGNYATQPDAMGNHVTICDINQAMLDVGKQRAKALGYTTGLSWVRGNAECLPLPDSSFDAYTIAFGIRNCTHVQEVLNEAYRLLKPGGRFMCLEFSEVKNPLLRSAYDTYSFQVIPVMGQLIAGDWKSYQYLVESIRQFPNQEDFAAMIKSAGFRMVTFQNLTFGVAAIHSGYKI</sequence>
<comment type="subcellular location">
    <subcellularLocation>
        <location evidence="5">Mitochondrion inner membrane</location>
        <topology evidence="5">Peripheral membrane protein</topology>
        <orientation evidence="5">Matrix side</orientation>
    </subcellularLocation>
</comment>
<feature type="binding site" evidence="5">
    <location>
        <position position="123"/>
    </location>
    <ligand>
        <name>S-adenosyl-L-methionine</name>
        <dbReference type="ChEBI" id="CHEBI:59789"/>
    </ligand>
</feature>
<feature type="compositionally biased region" description="Polar residues" evidence="6">
    <location>
        <begin position="181"/>
        <end position="190"/>
    </location>
</feature>
<comment type="function">
    <text evidence="5">Methyltransferase required for the conversion of 2-polyprenyl-6-methoxy-1,4-benzoquinol (DDMQH2) to 2-polyprenyl-3-methyl-6-methoxy-1,4-benzoquinol (DMQH2).</text>
</comment>
<dbReference type="Proteomes" id="UP000762676">
    <property type="component" value="Unassembled WGS sequence"/>
</dbReference>
<keyword evidence="1 5" id="KW-0489">Methyltransferase</keyword>
<dbReference type="HAMAP" id="MF_01813">
    <property type="entry name" value="MenG_UbiE_methyltr"/>
    <property type="match status" value="1"/>
</dbReference>
<comment type="caution">
    <text evidence="7">The sequence shown here is derived from an EMBL/GenBank/DDBJ whole genome shotgun (WGS) entry which is preliminary data.</text>
</comment>
<feature type="binding site" evidence="5">
    <location>
        <begin position="231"/>
        <end position="232"/>
    </location>
    <ligand>
        <name>S-adenosyl-L-methionine</name>
        <dbReference type="ChEBI" id="CHEBI:59789"/>
    </ligand>
</feature>
<keyword evidence="2 5" id="KW-0808">Transferase</keyword>
<dbReference type="InterPro" id="IPR029063">
    <property type="entry name" value="SAM-dependent_MTases_sf"/>
</dbReference>
<dbReference type="Pfam" id="PF01209">
    <property type="entry name" value="Ubie_methyltran"/>
    <property type="match status" value="1"/>
</dbReference>
<feature type="region of interest" description="Disordered" evidence="6">
    <location>
        <begin position="39"/>
        <end position="60"/>
    </location>
</feature>
<accession>A0AAV4JKN9</accession>
<dbReference type="GO" id="GO:0008425">
    <property type="term" value="F:2-methoxy-6-polyprenyl-1,4-benzoquinol methyltransferase activity"/>
    <property type="evidence" value="ECO:0007669"/>
    <property type="project" value="UniProtKB-UniRule"/>
</dbReference>
<evidence type="ECO:0000313" key="7">
    <source>
        <dbReference type="EMBL" id="GFS22980.1"/>
    </source>
</evidence>
<comment type="catalytic activity">
    <reaction evidence="5">
        <text>a 2-methoxy-6-(all-trans-polyprenyl)benzene-1,4-diol + S-adenosyl-L-methionine = a 5-methoxy-2-methyl-3-(all-trans-polyprenyl)benzene-1,4-diol + S-adenosyl-L-homocysteine + H(+)</text>
        <dbReference type="Rhea" id="RHEA:28286"/>
        <dbReference type="Rhea" id="RHEA-COMP:10858"/>
        <dbReference type="Rhea" id="RHEA-COMP:10859"/>
        <dbReference type="ChEBI" id="CHEBI:15378"/>
        <dbReference type="ChEBI" id="CHEBI:57856"/>
        <dbReference type="ChEBI" id="CHEBI:59789"/>
        <dbReference type="ChEBI" id="CHEBI:84166"/>
        <dbReference type="ChEBI" id="CHEBI:84167"/>
        <dbReference type="EC" id="2.1.1.201"/>
    </reaction>
</comment>
<comment type="caution">
    <text evidence="5">Lacks conserved residue(s) required for the propagation of feature annotation.</text>
</comment>
<feature type="compositionally biased region" description="Polar residues" evidence="6">
    <location>
        <begin position="41"/>
        <end position="52"/>
    </location>
</feature>
<keyword evidence="5" id="KW-0999">Mitochondrion inner membrane</keyword>
<evidence type="ECO:0000313" key="8">
    <source>
        <dbReference type="Proteomes" id="UP000762676"/>
    </source>
</evidence>
<feature type="region of interest" description="Disordered" evidence="6">
    <location>
        <begin position="159"/>
        <end position="190"/>
    </location>
</feature>
<dbReference type="PROSITE" id="PS51608">
    <property type="entry name" value="SAM_MT_UBIE"/>
    <property type="match status" value="1"/>
</dbReference>
<dbReference type="CDD" id="cd02440">
    <property type="entry name" value="AdoMet_MTases"/>
    <property type="match status" value="1"/>
</dbReference>
<comment type="subunit">
    <text evidence="4">Component of a multi-subunit COQ enzyme complex, composed of at least COQ3, COQ4, COQ5, COQ6, COQ7 and COQ9. Interacts with PYURF; the interaction is direct, stabilizes COQ5 protein and associates PYURF with COQ enzyme complex.</text>
</comment>
<dbReference type="PANTHER" id="PTHR43591:SF24">
    <property type="entry name" value="2-METHOXY-6-POLYPRENYL-1,4-BENZOQUINOL METHYLASE, MITOCHONDRIAL"/>
    <property type="match status" value="1"/>
</dbReference>
<dbReference type="AlphaFoldDB" id="A0AAV4JKN9"/>
<evidence type="ECO:0000256" key="5">
    <source>
        <dbReference type="HAMAP-Rule" id="MF_03191"/>
    </source>
</evidence>
<dbReference type="EMBL" id="BMAT01013918">
    <property type="protein sequence ID" value="GFS22980.1"/>
    <property type="molecule type" value="Genomic_DNA"/>
</dbReference>
<keyword evidence="5" id="KW-0831">Ubiquinone biosynthesis</keyword>
<name>A0AAV4JKN9_9GAST</name>
<reference evidence="7 8" key="1">
    <citation type="journal article" date="2021" name="Elife">
        <title>Chloroplast acquisition without the gene transfer in kleptoplastic sea slugs, Plakobranchus ocellatus.</title>
        <authorList>
            <person name="Maeda T."/>
            <person name="Takahashi S."/>
            <person name="Yoshida T."/>
            <person name="Shimamura S."/>
            <person name="Takaki Y."/>
            <person name="Nagai Y."/>
            <person name="Toyoda A."/>
            <person name="Suzuki Y."/>
            <person name="Arimoto A."/>
            <person name="Ishii H."/>
            <person name="Satoh N."/>
            <person name="Nishiyama T."/>
            <person name="Hasebe M."/>
            <person name="Maruyama T."/>
            <person name="Minagawa J."/>
            <person name="Obokata J."/>
            <person name="Shigenobu S."/>
        </authorList>
    </citation>
    <scope>NUCLEOTIDE SEQUENCE [LARGE SCALE GENOMIC DNA]</scope>
</reference>
<evidence type="ECO:0000256" key="6">
    <source>
        <dbReference type="SAM" id="MobiDB-lite"/>
    </source>
</evidence>
<dbReference type="SUPFAM" id="SSF53335">
    <property type="entry name" value="S-adenosyl-L-methionine-dependent methyltransferases"/>
    <property type="match status" value="1"/>
</dbReference>
<dbReference type="NCBIfam" id="TIGR01934">
    <property type="entry name" value="MenG_MenH_UbiE"/>
    <property type="match status" value="1"/>
</dbReference>
<dbReference type="InterPro" id="IPR004033">
    <property type="entry name" value="UbiE/COQ5_MeTrFase"/>
</dbReference>
<keyword evidence="5" id="KW-0472">Membrane</keyword>
<feature type="binding site" evidence="5">
    <location>
        <position position="203"/>
    </location>
    <ligand>
        <name>S-adenosyl-L-methionine</name>
        <dbReference type="ChEBI" id="CHEBI:59789"/>
    </ligand>
</feature>
<proteinExistence type="inferred from homology"/>
<keyword evidence="5" id="KW-0496">Mitochondrion</keyword>
<keyword evidence="8" id="KW-1185">Reference proteome</keyword>
<organism evidence="7 8">
    <name type="scientific">Elysia marginata</name>
    <dbReference type="NCBI Taxonomy" id="1093978"/>
    <lineage>
        <taxon>Eukaryota</taxon>
        <taxon>Metazoa</taxon>
        <taxon>Spiralia</taxon>
        <taxon>Lophotrochozoa</taxon>
        <taxon>Mollusca</taxon>
        <taxon>Gastropoda</taxon>
        <taxon>Heterobranchia</taxon>
        <taxon>Euthyneura</taxon>
        <taxon>Panpulmonata</taxon>
        <taxon>Sacoglossa</taxon>
        <taxon>Placobranchoidea</taxon>
        <taxon>Plakobranchidae</taxon>
        <taxon>Elysia</taxon>
    </lineage>
</organism>
<evidence type="ECO:0000256" key="2">
    <source>
        <dbReference type="ARBA" id="ARBA00022679"/>
    </source>
</evidence>
<dbReference type="PANTHER" id="PTHR43591">
    <property type="entry name" value="METHYLTRANSFERASE"/>
    <property type="match status" value="1"/>
</dbReference>
<dbReference type="PROSITE" id="PS01183">
    <property type="entry name" value="UBIE_1"/>
    <property type="match status" value="1"/>
</dbReference>
<comment type="pathway">
    <text evidence="5">Cofactor biosynthesis; ubiquinone biosynthesis.</text>
</comment>
<evidence type="ECO:0000256" key="3">
    <source>
        <dbReference type="ARBA" id="ARBA00022691"/>
    </source>
</evidence>
<comment type="similarity">
    <text evidence="5">Belongs to the class I-like SAM-binding methyltransferase superfamily. MenG/UbiE family.</text>
</comment>
<dbReference type="EC" id="2.1.1.201" evidence="5"/>